<dbReference type="InterPro" id="IPR000477">
    <property type="entry name" value="RT_dom"/>
</dbReference>
<evidence type="ECO:0000259" key="10">
    <source>
        <dbReference type="PROSITE" id="PS50878"/>
    </source>
</evidence>
<dbReference type="EC" id="2.7.7.49" evidence="1"/>
<proteinExistence type="predicted"/>
<dbReference type="EMBL" id="ASGP02000002">
    <property type="protein sequence ID" value="KAH9520697.1"/>
    <property type="molecule type" value="Genomic_DNA"/>
</dbReference>
<dbReference type="SUPFAM" id="SSF56672">
    <property type="entry name" value="DNA/RNA polymerases"/>
    <property type="match status" value="1"/>
</dbReference>
<dbReference type="PROSITE" id="PS50878">
    <property type="entry name" value="RT_POL"/>
    <property type="match status" value="1"/>
</dbReference>
<feature type="compositionally biased region" description="Low complexity" evidence="9">
    <location>
        <begin position="1584"/>
        <end position="1601"/>
    </location>
</feature>
<dbReference type="InterPro" id="IPR041373">
    <property type="entry name" value="RT_RNaseH"/>
</dbReference>
<feature type="region of interest" description="Disordered" evidence="9">
    <location>
        <begin position="1574"/>
        <end position="1616"/>
    </location>
</feature>
<keyword evidence="7" id="KW-0378">Hydrolase</keyword>
<dbReference type="CDD" id="cd09274">
    <property type="entry name" value="RNase_HI_RT_Ty3"/>
    <property type="match status" value="1"/>
</dbReference>
<feature type="domain" description="Reverse transcriptase" evidence="10">
    <location>
        <begin position="771"/>
        <end position="953"/>
    </location>
</feature>
<dbReference type="FunFam" id="3.10.10.10:FF:000007">
    <property type="entry name" value="Retrovirus-related Pol polyprotein from transposon 17.6-like Protein"/>
    <property type="match status" value="1"/>
</dbReference>
<dbReference type="PANTHER" id="PTHR37984">
    <property type="entry name" value="PROTEIN CBG26694"/>
    <property type="match status" value="1"/>
</dbReference>
<dbReference type="CDD" id="cd01647">
    <property type="entry name" value="RT_LTR"/>
    <property type="match status" value="1"/>
</dbReference>
<dbReference type="InterPro" id="IPR050951">
    <property type="entry name" value="Retrovirus_Pol_polyprotein"/>
</dbReference>
<dbReference type="InterPro" id="IPR036397">
    <property type="entry name" value="RNaseH_sf"/>
</dbReference>
<keyword evidence="13" id="KW-1185">Reference proteome</keyword>
<dbReference type="Pfam" id="PF00078">
    <property type="entry name" value="RVT_1"/>
    <property type="match status" value="1"/>
</dbReference>
<dbReference type="InterPro" id="IPR001584">
    <property type="entry name" value="Integrase_cat-core"/>
</dbReference>
<dbReference type="Pfam" id="PF17917">
    <property type="entry name" value="RT_RNaseH"/>
    <property type="match status" value="1"/>
</dbReference>
<name>A0A922I357_DERFA</name>
<dbReference type="Gene3D" id="3.10.10.10">
    <property type="entry name" value="HIV Type 1 Reverse Transcriptase, subunit A, domain 1"/>
    <property type="match status" value="1"/>
</dbReference>
<reference evidence="12" key="1">
    <citation type="submission" date="2013-05" db="EMBL/GenBank/DDBJ databases">
        <authorList>
            <person name="Yim A.K.Y."/>
            <person name="Chan T.F."/>
            <person name="Ji K.M."/>
            <person name="Liu X.Y."/>
            <person name="Zhou J.W."/>
            <person name="Li R.Q."/>
            <person name="Yang K.Y."/>
            <person name="Li J."/>
            <person name="Li M."/>
            <person name="Law P.T.W."/>
            <person name="Wu Y.L."/>
            <person name="Cai Z.L."/>
            <person name="Qin H."/>
            <person name="Bao Y."/>
            <person name="Leung R.K.K."/>
            <person name="Ng P.K.S."/>
            <person name="Zou J."/>
            <person name="Zhong X.J."/>
            <person name="Ran P.X."/>
            <person name="Zhong N.S."/>
            <person name="Liu Z.G."/>
            <person name="Tsui S.K.W."/>
        </authorList>
    </citation>
    <scope>NUCLEOTIDE SEQUENCE</scope>
    <source>
        <strain evidence="12">Derf</strain>
        <tissue evidence="12">Whole organism</tissue>
    </source>
</reference>
<keyword evidence="8" id="KW-0695">RNA-directed DNA polymerase</keyword>
<dbReference type="Gene3D" id="2.40.70.10">
    <property type="entry name" value="Acid Proteases"/>
    <property type="match status" value="1"/>
</dbReference>
<organism evidence="12 13">
    <name type="scientific">Dermatophagoides farinae</name>
    <name type="common">American house dust mite</name>
    <dbReference type="NCBI Taxonomy" id="6954"/>
    <lineage>
        <taxon>Eukaryota</taxon>
        <taxon>Metazoa</taxon>
        <taxon>Ecdysozoa</taxon>
        <taxon>Arthropoda</taxon>
        <taxon>Chelicerata</taxon>
        <taxon>Arachnida</taxon>
        <taxon>Acari</taxon>
        <taxon>Acariformes</taxon>
        <taxon>Sarcoptiformes</taxon>
        <taxon>Astigmata</taxon>
        <taxon>Psoroptidia</taxon>
        <taxon>Analgoidea</taxon>
        <taxon>Pyroglyphidae</taxon>
        <taxon>Dermatophagoidinae</taxon>
        <taxon>Dermatophagoides</taxon>
    </lineage>
</organism>
<keyword evidence="2" id="KW-0645">Protease</keyword>
<dbReference type="InterPro" id="IPR041588">
    <property type="entry name" value="Integrase_H2C2"/>
</dbReference>
<comment type="caution">
    <text evidence="12">The sequence shown here is derived from an EMBL/GenBank/DDBJ whole genome shotgun (WGS) entry which is preliminary data.</text>
</comment>
<evidence type="ECO:0000256" key="4">
    <source>
        <dbReference type="ARBA" id="ARBA00022695"/>
    </source>
</evidence>
<dbReference type="InterPro" id="IPR043502">
    <property type="entry name" value="DNA/RNA_pol_sf"/>
</dbReference>
<keyword evidence="6" id="KW-0255">Endonuclease</keyword>
<dbReference type="Pfam" id="PF17921">
    <property type="entry name" value="Integrase_H2C2"/>
    <property type="match status" value="1"/>
</dbReference>
<protein>
    <recommendedName>
        <fullName evidence="1">RNA-directed DNA polymerase</fullName>
        <ecNumber evidence="1">2.7.7.49</ecNumber>
    </recommendedName>
</protein>
<dbReference type="GO" id="GO:0006508">
    <property type="term" value="P:proteolysis"/>
    <property type="evidence" value="ECO:0007669"/>
    <property type="project" value="UniProtKB-KW"/>
</dbReference>
<dbReference type="InterPro" id="IPR001969">
    <property type="entry name" value="Aspartic_peptidase_AS"/>
</dbReference>
<dbReference type="PROSITE" id="PS50994">
    <property type="entry name" value="INTEGRASE"/>
    <property type="match status" value="1"/>
</dbReference>
<gene>
    <name evidence="12" type="ORF">DERF_004390</name>
</gene>
<feature type="compositionally biased region" description="Basic residues" evidence="9">
    <location>
        <begin position="1602"/>
        <end position="1616"/>
    </location>
</feature>
<feature type="compositionally biased region" description="Low complexity" evidence="9">
    <location>
        <begin position="467"/>
        <end position="480"/>
    </location>
</feature>
<dbReference type="Gene3D" id="2.30.30.850">
    <property type="match status" value="1"/>
</dbReference>
<dbReference type="Gene3D" id="1.10.340.70">
    <property type="match status" value="1"/>
</dbReference>
<dbReference type="GO" id="GO:0003676">
    <property type="term" value="F:nucleic acid binding"/>
    <property type="evidence" value="ECO:0007669"/>
    <property type="project" value="InterPro"/>
</dbReference>
<sequence>MATTRSMTRDLIKTAKTKVDYVHTTLLKVEEVVTGELNSDRLQQLYIQLKELRTMLVDTMAQIERWEKVGMSGLPNRDLATICLHKIADLLSEIESRAAIRASSAPIRSDDDGQRITSIFGTGSVSPRHFRRDPGISGPVTTVQAPSVETANSELFAIPKTISNTLSGTAGPSGSAQYTAGLSGSAQYTAPSFIDYMTPKVIKKLDFNFLEQPNVTFANNPEVPIMHSTINPLSAGFTFPTTSGQPQTGLDRIVMASSYRKPFNMKWADKVQKFDGKFENFHTFINAFNQFIHQTDAVDAGIDGPQYQQAYQILTKFYSASFPLQQKLKAKVEALPRAERWHQTEIMRSNLAVIKDVYNTLSTSGNNRSFLETDFFYTVAAKFPDGAVTNIMQRYGSELTISKYLNDLNSYIEQSEQQRIILCRTDYVMYLNKPKQETLLGLEVFQTGVILVNQIRLEDQRPTNVYNTPSTSNNNFSNRNVQGASRTSGTKQCFFCKGNHIPSQCPRPSGEKIRILNTLKRCVRCFSSAHMINECIHSFNCRTCNGRHNTSVCHTRDNNNNPITSMMTSEPTKLEQIKISLNDIEFEGLFDTGSTHSFISYDICDVLNMNPEPCDTLLKQAVTWTSIMGKTTLKTKIGQMTKEHQFYILPQTHYLIIGIDIIDRFKLMRKPGGKISQLVANEEIPIQAIKIKPTTSSANVIELQDFSQIKGPLKEVIRKFRTVFTNSGEIGSIRTDTCRINLLNEVPINLRPYRISQVDQKRVDDQVKLLLEKELIRPSKSNYSFPVVLVDKKDDGKKTRLCVDYRKLNDITITECYPMPLIQDIEDRMLNSTIFSTFDIASGFHHIPIEESDKYKTAFSTMTEHFEWNVMPFGLKNAPAIFQRIVYNILKHNRLTNFSHNYIDDIIVFSENYNQHMEHLKRLFAVLKDNNIILKFSKCKFGLPEVCYLGHQISFNTIRPLKSNKQAIVDFPPPKDLKSLRRFLGKIGFYQRFIPNKTELLTPLYQLLKKDQAFKWTALAETAFNKVIEVLSSDLVLHIFDPSKAVILITDASNVGIGAVLKQKDTELDDDQDMVTVGYFSRKLLPYQVNYSATEKECLAIVESIAYWHHYLYGKEFTIRTDHKPLKYINSISKPNTRILNWALRLSQYNFKIEYVPGSENVEADFLSRNPDFEVNLLTLQEISEIHANIPAIPPGCVLFNGCYVKYTGNRRRYYLPDNIAIEIVRKYHEEQGHIGQKQTALHFSQKYYNSNQNKFIQNCIQQCEICLQAKKPRRKLGLLHQLGPAVEPFSFIHIDTIGGFREAFSQLRYFHVAIDSFSRYVWGITSKTQNVNDFRQLYDKISQDGHPHYIVCDRYPALNSSSFREFLLANHTQIIYIPVTHPSSNGMIERFVQTVVERLRCKRLSMPNRSWARLAMETLVEYNSTIHTVTRYAPSFLLKGDDPDEYYEGEDLDEARSMAYERSCQDHNRNKRYYDRRRINRQFEPGDWVFAKIADELNRRKLDPRYEGPFEIITRYSSVVYGISVNNHEVIVHIENLKSANTNNRVLVPEESDEEEQNIQHEQSELEENMIARNSDVDSTPVSQIYSSTSTSITNQISSRRSQRNRHRQIRYSPS</sequence>
<dbReference type="InterPro" id="IPR012337">
    <property type="entry name" value="RNaseH-like_sf"/>
</dbReference>
<evidence type="ECO:0000256" key="2">
    <source>
        <dbReference type="ARBA" id="ARBA00022670"/>
    </source>
</evidence>
<keyword evidence="3" id="KW-0808">Transferase</keyword>
<evidence type="ECO:0000256" key="3">
    <source>
        <dbReference type="ARBA" id="ARBA00022679"/>
    </source>
</evidence>
<keyword evidence="4" id="KW-0548">Nucleotidyltransferase</keyword>
<evidence type="ECO:0000256" key="5">
    <source>
        <dbReference type="ARBA" id="ARBA00022722"/>
    </source>
</evidence>
<dbReference type="GO" id="GO:0015074">
    <property type="term" value="P:DNA integration"/>
    <property type="evidence" value="ECO:0007669"/>
    <property type="project" value="InterPro"/>
</dbReference>
<dbReference type="InterPro" id="IPR043128">
    <property type="entry name" value="Rev_trsase/Diguanyl_cyclase"/>
</dbReference>
<accession>A0A922I357</accession>
<dbReference type="PROSITE" id="PS00141">
    <property type="entry name" value="ASP_PROTEASE"/>
    <property type="match status" value="1"/>
</dbReference>
<dbReference type="SUPFAM" id="SSF53098">
    <property type="entry name" value="Ribonuclease H-like"/>
    <property type="match status" value="1"/>
</dbReference>
<evidence type="ECO:0000256" key="7">
    <source>
        <dbReference type="ARBA" id="ARBA00022801"/>
    </source>
</evidence>
<evidence type="ECO:0000256" key="6">
    <source>
        <dbReference type="ARBA" id="ARBA00022759"/>
    </source>
</evidence>
<reference evidence="12" key="2">
    <citation type="journal article" date="2022" name="Res Sq">
        <title>Comparative Genomics Reveals Insights into the Divergent Evolution of Astigmatic Mites and Household Pest Adaptations.</title>
        <authorList>
            <person name="Xiong Q."/>
            <person name="Wan A.T.-Y."/>
            <person name="Liu X.-Y."/>
            <person name="Fung C.S.-H."/>
            <person name="Xiao X."/>
            <person name="Malainual N."/>
            <person name="Hou J."/>
            <person name="Wang L."/>
            <person name="Wang M."/>
            <person name="Yang K."/>
            <person name="Cui Y."/>
            <person name="Leung E."/>
            <person name="Nong W."/>
            <person name="Shin S.-K."/>
            <person name="Au S."/>
            <person name="Jeong K.Y."/>
            <person name="Chew F.T."/>
            <person name="Hui J."/>
            <person name="Leung T.F."/>
            <person name="Tungtrongchitr A."/>
            <person name="Zhong N."/>
            <person name="Liu Z."/>
            <person name="Tsui S."/>
        </authorList>
    </citation>
    <scope>NUCLEOTIDE SEQUENCE</scope>
    <source>
        <strain evidence="12">Derf</strain>
        <tissue evidence="12">Whole organism</tissue>
    </source>
</reference>
<dbReference type="GO" id="GO:0003964">
    <property type="term" value="F:RNA-directed DNA polymerase activity"/>
    <property type="evidence" value="ECO:0007669"/>
    <property type="project" value="UniProtKB-KW"/>
</dbReference>
<evidence type="ECO:0000256" key="9">
    <source>
        <dbReference type="SAM" id="MobiDB-lite"/>
    </source>
</evidence>
<feature type="region of interest" description="Disordered" evidence="9">
    <location>
        <begin position="463"/>
        <end position="482"/>
    </location>
</feature>
<dbReference type="PANTHER" id="PTHR37984:SF5">
    <property type="entry name" value="PROTEIN NYNRIN-LIKE"/>
    <property type="match status" value="1"/>
</dbReference>
<dbReference type="Gene3D" id="4.10.60.10">
    <property type="entry name" value="Zinc finger, CCHC-type"/>
    <property type="match status" value="1"/>
</dbReference>
<dbReference type="SUPFAM" id="SSF50630">
    <property type="entry name" value="Acid proteases"/>
    <property type="match status" value="1"/>
</dbReference>
<dbReference type="GO" id="GO:0042575">
    <property type="term" value="C:DNA polymerase complex"/>
    <property type="evidence" value="ECO:0007669"/>
    <property type="project" value="UniProtKB-ARBA"/>
</dbReference>
<dbReference type="Gene3D" id="3.30.420.10">
    <property type="entry name" value="Ribonuclease H-like superfamily/Ribonuclease H"/>
    <property type="match status" value="1"/>
</dbReference>
<dbReference type="Gene3D" id="3.30.70.270">
    <property type="match status" value="2"/>
</dbReference>
<dbReference type="CDD" id="cd00303">
    <property type="entry name" value="retropepsin_like"/>
    <property type="match status" value="1"/>
</dbReference>
<evidence type="ECO:0000259" key="11">
    <source>
        <dbReference type="PROSITE" id="PS50994"/>
    </source>
</evidence>
<dbReference type="FunFam" id="3.30.70.270:FF:000020">
    <property type="entry name" value="Transposon Tf2-6 polyprotein-like Protein"/>
    <property type="match status" value="1"/>
</dbReference>
<dbReference type="GO" id="GO:0004519">
    <property type="term" value="F:endonuclease activity"/>
    <property type="evidence" value="ECO:0007669"/>
    <property type="project" value="UniProtKB-KW"/>
</dbReference>
<evidence type="ECO:0000313" key="13">
    <source>
        <dbReference type="Proteomes" id="UP000790347"/>
    </source>
</evidence>
<evidence type="ECO:0000313" key="12">
    <source>
        <dbReference type="EMBL" id="KAH9520697.1"/>
    </source>
</evidence>
<evidence type="ECO:0000256" key="8">
    <source>
        <dbReference type="ARBA" id="ARBA00022918"/>
    </source>
</evidence>
<dbReference type="GO" id="GO:0004190">
    <property type="term" value="F:aspartic-type endopeptidase activity"/>
    <property type="evidence" value="ECO:0007669"/>
    <property type="project" value="InterPro"/>
</dbReference>
<feature type="domain" description="Integrase catalytic" evidence="11">
    <location>
        <begin position="1285"/>
        <end position="1443"/>
    </location>
</feature>
<keyword evidence="5" id="KW-0540">Nuclease</keyword>
<dbReference type="InterPro" id="IPR021109">
    <property type="entry name" value="Peptidase_aspartic_dom_sf"/>
</dbReference>
<dbReference type="Proteomes" id="UP000790347">
    <property type="component" value="Unassembled WGS sequence"/>
</dbReference>
<evidence type="ECO:0000256" key="1">
    <source>
        <dbReference type="ARBA" id="ARBA00012493"/>
    </source>
</evidence>